<feature type="compositionally biased region" description="Acidic residues" evidence="1">
    <location>
        <begin position="31"/>
        <end position="49"/>
    </location>
</feature>
<dbReference type="AlphaFoldDB" id="A0ABD0Q061"/>
<comment type="caution">
    <text evidence="2">The sequence shown here is derived from an EMBL/GenBank/DDBJ whole genome shotgun (WGS) entry which is preliminary data.</text>
</comment>
<evidence type="ECO:0000313" key="3">
    <source>
        <dbReference type="Proteomes" id="UP001529510"/>
    </source>
</evidence>
<feature type="compositionally biased region" description="Polar residues" evidence="1">
    <location>
        <begin position="220"/>
        <end position="229"/>
    </location>
</feature>
<feature type="compositionally biased region" description="Low complexity" evidence="1">
    <location>
        <begin position="178"/>
        <end position="187"/>
    </location>
</feature>
<dbReference type="Proteomes" id="UP001529510">
    <property type="component" value="Unassembled WGS sequence"/>
</dbReference>
<feature type="compositionally biased region" description="Pro residues" evidence="1">
    <location>
        <begin position="188"/>
        <end position="201"/>
    </location>
</feature>
<feature type="region of interest" description="Disordered" evidence="1">
    <location>
        <begin position="147"/>
        <end position="229"/>
    </location>
</feature>
<feature type="compositionally biased region" description="Basic and acidic residues" evidence="1">
    <location>
        <begin position="50"/>
        <end position="68"/>
    </location>
</feature>
<keyword evidence="3" id="KW-1185">Reference proteome</keyword>
<proteinExistence type="predicted"/>
<reference evidence="2 3" key="1">
    <citation type="submission" date="2024-05" db="EMBL/GenBank/DDBJ databases">
        <title>Genome sequencing and assembly of Indian major carp, Cirrhinus mrigala (Hamilton, 1822).</title>
        <authorList>
            <person name="Mohindra V."/>
            <person name="Chowdhury L.M."/>
            <person name="Lal K."/>
            <person name="Jena J.K."/>
        </authorList>
    </citation>
    <scope>NUCLEOTIDE SEQUENCE [LARGE SCALE GENOMIC DNA]</scope>
    <source>
        <strain evidence="2">CM1030</strain>
        <tissue evidence="2">Blood</tissue>
    </source>
</reference>
<sequence length="229" mass="25672">PLPEPQCEKNCGCICHLQRPGMKLVWVPISEQDDDEGEDDEVECSDTEDQSEKGGEEEKEDKPNKEPEPLSESLPENENKKEEPKIKKNKFQETRNLIEQQLRRRSDPGPPTLIASVVPFPQTPVNVPKEPSLEEPEECIYDVSLEVVTPPRPQKGPDTPPAIPPRIPLDNRVPRIILPQSLARPASPLLPPKKGSPPASPRPQRTPLTPPTKTYENGRRLSNYSLKSI</sequence>
<gene>
    <name evidence="2" type="ORF">M9458_024999</name>
</gene>
<dbReference type="EMBL" id="JAMKFB020000012">
    <property type="protein sequence ID" value="KAL0179557.1"/>
    <property type="molecule type" value="Genomic_DNA"/>
</dbReference>
<feature type="non-terminal residue" evidence="2">
    <location>
        <position position="1"/>
    </location>
</feature>
<evidence type="ECO:0000256" key="1">
    <source>
        <dbReference type="SAM" id="MobiDB-lite"/>
    </source>
</evidence>
<protein>
    <submittedName>
        <fullName evidence="2">Uncharacterized protein</fullName>
    </submittedName>
</protein>
<feature type="compositionally biased region" description="Low complexity" evidence="1">
    <location>
        <begin position="202"/>
        <end position="214"/>
    </location>
</feature>
<feature type="compositionally biased region" description="Pro residues" evidence="1">
    <location>
        <begin position="150"/>
        <end position="167"/>
    </location>
</feature>
<feature type="compositionally biased region" description="Basic and acidic residues" evidence="1">
    <location>
        <begin position="77"/>
        <end position="93"/>
    </location>
</feature>
<organism evidence="2 3">
    <name type="scientific">Cirrhinus mrigala</name>
    <name type="common">Mrigala</name>
    <dbReference type="NCBI Taxonomy" id="683832"/>
    <lineage>
        <taxon>Eukaryota</taxon>
        <taxon>Metazoa</taxon>
        <taxon>Chordata</taxon>
        <taxon>Craniata</taxon>
        <taxon>Vertebrata</taxon>
        <taxon>Euteleostomi</taxon>
        <taxon>Actinopterygii</taxon>
        <taxon>Neopterygii</taxon>
        <taxon>Teleostei</taxon>
        <taxon>Ostariophysi</taxon>
        <taxon>Cypriniformes</taxon>
        <taxon>Cyprinidae</taxon>
        <taxon>Labeoninae</taxon>
        <taxon>Labeonini</taxon>
        <taxon>Cirrhinus</taxon>
    </lineage>
</organism>
<feature type="non-terminal residue" evidence="2">
    <location>
        <position position="229"/>
    </location>
</feature>
<evidence type="ECO:0000313" key="2">
    <source>
        <dbReference type="EMBL" id="KAL0179557.1"/>
    </source>
</evidence>
<name>A0ABD0Q061_CIRMR</name>
<accession>A0ABD0Q061</accession>
<feature type="region of interest" description="Disordered" evidence="1">
    <location>
        <begin position="26"/>
        <end position="135"/>
    </location>
</feature>